<organism evidence="1 2">
    <name type="scientific">Dethiobacter alkaliphilus AHT 1</name>
    <dbReference type="NCBI Taxonomy" id="555088"/>
    <lineage>
        <taxon>Bacteria</taxon>
        <taxon>Bacillati</taxon>
        <taxon>Bacillota</taxon>
        <taxon>Dethiobacteria</taxon>
        <taxon>Dethiobacterales</taxon>
        <taxon>Dethiobacteraceae</taxon>
        <taxon>Dethiobacter</taxon>
    </lineage>
</organism>
<proteinExistence type="predicted"/>
<protein>
    <recommendedName>
        <fullName evidence="3">ATP-grasp domain-containing protein</fullName>
    </recommendedName>
</protein>
<name>C0GES5_DETAL</name>
<dbReference type="GO" id="GO:0018169">
    <property type="term" value="F:ribosomal S6-glutamic acid ligase activity"/>
    <property type="evidence" value="ECO:0007669"/>
    <property type="project" value="TreeGrafter"/>
</dbReference>
<gene>
    <name evidence="1" type="ORF">DealDRAFT_0984</name>
</gene>
<comment type="caution">
    <text evidence="1">The sequence shown here is derived from an EMBL/GenBank/DDBJ whole genome shotgun (WGS) entry which is preliminary data.</text>
</comment>
<dbReference type="SUPFAM" id="SSF56059">
    <property type="entry name" value="Glutathione synthetase ATP-binding domain-like"/>
    <property type="match status" value="1"/>
</dbReference>
<dbReference type="Proteomes" id="UP000006443">
    <property type="component" value="Unassembled WGS sequence"/>
</dbReference>
<evidence type="ECO:0000313" key="2">
    <source>
        <dbReference type="Proteomes" id="UP000006443"/>
    </source>
</evidence>
<dbReference type="GO" id="GO:0009432">
    <property type="term" value="P:SOS response"/>
    <property type="evidence" value="ECO:0007669"/>
    <property type="project" value="TreeGrafter"/>
</dbReference>
<dbReference type="Pfam" id="PF14398">
    <property type="entry name" value="ATPgrasp_YheCD"/>
    <property type="match status" value="1"/>
</dbReference>
<evidence type="ECO:0008006" key="3">
    <source>
        <dbReference type="Google" id="ProtNLM"/>
    </source>
</evidence>
<dbReference type="PANTHER" id="PTHR21621">
    <property type="entry name" value="RIBOSOMAL PROTEIN S6 MODIFICATION PROTEIN"/>
    <property type="match status" value="1"/>
</dbReference>
<dbReference type="eggNOG" id="COG0189">
    <property type="taxonomic scope" value="Bacteria"/>
</dbReference>
<sequence length="369" mass="42055">MSNECLGILVSNAVFQGIPSKRTGYEHIAFYEEAARKNGISLCFFRFRDLEAAQREISAYVQNEHSEYEKVIVSVPKVIHNRGLYFSKKKRAVFTELQKEGKILYNPWNRYPKLEVYQLLKRDKNLHQYLPKTQKATDDSVQNMLTAYDKVIIKPNSSSLGNGLMKIEKNKEFVLTMYSQKKKSWIDITFTKVIPPILQRKLAAGTYLVQEYIPLAKYGGSVYDLRISCQKNGEGKWQVTGVVGKVAKGRNFVTNVARGGKTYPCDVLLNESFNKVHLLEEIEGFSTRAARVLEEAYPGLADLGLDLGIAEDGSVKFIECNGRDLRITFRNAGLYKTWEATFTTPIDYGKYLLDKKTFQVGPKYCSARR</sequence>
<dbReference type="OrthoDB" id="1809801at2"/>
<dbReference type="InterPro" id="IPR026838">
    <property type="entry name" value="YheC/D"/>
</dbReference>
<accession>C0GES5</accession>
<dbReference type="AlphaFoldDB" id="C0GES5"/>
<reference evidence="1 2" key="1">
    <citation type="submission" date="2009-02" db="EMBL/GenBank/DDBJ databases">
        <title>Sequencing of the draft genome and assembly of Dethiobacter alkaliphilus AHT 1.</title>
        <authorList>
            <consortium name="US DOE Joint Genome Institute (JGI-PGF)"/>
            <person name="Lucas S."/>
            <person name="Copeland A."/>
            <person name="Lapidus A."/>
            <person name="Glavina del Rio T."/>
            <person name="Dalin E."/>
            <person name="Tice H."/>
            <person name="Bruce D."/>
            <person name="Goodwin L."/>
            <person name="Pitluck S."/>
            <person name="Larimer F."/>
            <person name="Land M.L."/>
            <person name="Hauser L."/>
            <person name="Muyzer G."/>
        </authorList>
    </citation>
    <scope>NUCLEOTIDE SEQUENCE [LARGE SCALE GENOMIC DNA]</scope>
    <source>
        <strain evidence="1 2">AHT 1</strain>
    </source>
</reference>
<dbReference type="PANTHER" id="PTHR21621:SF0">
    <property type="entry name" value="BETA-CITRYLGLUTAMATE SYNTHASE B-RELATED"/>
    <property type="match status" value="1"/>
</dbReference>
<dbReference type="Gene3D" id="3.30.470.20">
    <property type="entry name" value="ATP-grasp fold, B domain"/>
    <property type="match status" value="1"/>
</dbReference>
<dbReference type="EMBL" id="ACJM01000004">
    <property type="protein sequence ID" value="EEG78107.1"/>
    <property type="molecule type" value="Genomic_DNA"/>
</dbReference>
<evidence type="ECO:0000313" key="1">
    <source>
        <dbReference type="EMBL" id="EEG78107.1"/>
    </source>
</evidence>
<keyword evidence="2" id="KW-1185">Reference proteome</keyword>
<dbReference type="STRING" id="555088.DealDRAFT_0984"/>
<dbReference type="GO" id="GO:0005737">
    <property type="term" value="C:cytoplasm"/>
    <property type="evidence" value="ECO:0007669"/>
    <property type="project" value="TreeGrafter"/>
</dbReference>
<dbReference type="RefSeq" id="WP_008515411.1">
    <property type="nucleotide sequence ID" value="NZ_ACJM01000004.1"/>
</dbReference>